<evidence type="ECO:0000313" key="1">
    <source>
        <dbReference type="EMBL" id="RKE04124.1"/>
    </source>
</evidence>
<dbReference type="AlphaFoldDB" id="A0A419X8N8"/>
<gene>
    <name evidence="1" type="ORF">BXY64_1138</name>
</gene>
<evidence type="ECO:0000313" key="2">
    <source>
        <dbReference type="Proteomes" id="UP000284531"/>
    </source>
</evidence>
<protein>
    <submittedName>
        <fullName evidence="1">Uncharacterized protein</fullName>
    </submittedName>
</protein>
<reference evidence="1 2" key="1">
    <citation type="submission" date="2018-09" db="EMBL/GenBank/DDBJ databases">
        <title>Genomic Encyclopedia of Archaeal and Bacterial Type Strains, Phase II (KMG-II): from individual species to whole genera.</title>
        <authorList>
            <person name="Goeker M."/>
        </authorList>
    </citation>
    <scope>NUCLEOTIDE SEQUENCE [LARGE SCALE GENOMIC DNA]</scope>
    <source>
        <strain evidence="1 2">DSM 21950</strain>
    </source>
</reference>
<comment type="caution">
    <text evidence="1">The sequence shown here is derived from an EMBL/GenBank/DDBJ whole genome shotgun (WGS) entry which is preliminary data.</text>
</comment>
<name>A0A419X8N8_9BACT</name>
<organism evidence="1 2">
    <name type="scientific">Marinifilum flexuosum</name>
    <dbReference type="NCBI Taxonomy" id="1117708"/>
    <lineage>
        <taxon>Bacteria</taxon>
        <taxon>Pseudomonadati</taxon>
        <taxon>Bacteroidota</taxon>
        <taxon>Bacteroidia</taxon>
        <taxon>Marinilabiliales</taxon>
        <taxon>Marinifilaceae</taxon>
    </lineage>
</organism>
<proteinExistence type="predicted"/>
<keyword evidence="2" id="KW-1185">Reference proteome</keyword>
<sequence>MRSGKILEQGIIEFVRLNQPVGLGHILAGLNL</sequence>
<accession>A0A419X8N8</accession>
<dbReference type="Proteomes" id="UP000284531">
    <property type="component" value="Unassembled WGS sequence"/>
</dbReference>
<dbReference type="EMBL" id="RAPQ01000008">
    <property type="protein sequence ID" value="RKE04124.1"/>
    <property type="molecule type" value="Genomic_DNA"/>
</dbReference>